<organism evidence="7 8">
    <name type="scientific">Cladonia borealis</name>
    <dbReference type="NCBI Taxonomy" id="184061"/>
    <lineage>
        <taxon>Eukaryota</taxon>
        <taxon>Fungi</taxon>
        <taxon>Dikarya</taxon>
        <taxon>Ascomycota</taxon>
        <taxon>Pezizomycotina</taxon>
        <taxon>Lecanoromycetes</taxon>
        <taxon>OSLEUM clade</taxon>
        <taxon>Lecanoromycetidae</taxon>
        <taxon>Lecanorales</taxon>
        <taxon>Lecanorineae</taxon>
        <taxon>Cladoniaceae</taxon>
        <taxon>Cladonia</taxon>
    </lineage>
</organism>
<sequence>MAGTPPAMPPDTPEVMDMSWEFTGPPVNTGPPINTAPPYQPLQNINDTFVTGNGHFIQQPEERVDNDIAIARHFGNYTYQGHAPLPPIGRHNRNAATARNVVPFNNVAEASRIATASHRPSRSLLPRGRGSTNIATARNLPPGVTTNARSQRIPNTTNLFRRHNSSARNDGPRLQAGSRPSTNARAPRTVNQQYIHDIYHSTYELERQRLIANAPSFRVSADDSLQTSPLLQSIQRESLARSQSPRQDPVVPQLKRRLGHEAASAGRSEDRYFHGERYFSTIGAVQTTDEAKRRLISPRDEEETTTSARRSSTHRRPSSIFFQDLTRSPGHRPVTPITPPRFRGNGRSMPGAWPKSPVTPLTLDTSTVLLTPPLTPDMSTLPGAWPRSPEPVPFTTIGTAPITPPESPLDAIPTTRVENVAGRIHELLAIPARAGVHLTEDVAVRLHELLAISSRAGVHLTEDVVGRLHELLTISSRTGVYISEDVASRLHGLLAIPSRTGVHISAAIRGIFCRSEGVPATLARPDAPEHHGEPVVWPEGPEEYQRHHLDPWTQNAVLALDEMGNMNSPPPTRYIDWHSQTTRRLPPTQRARFPENPVTRIKKYAIGETISYPSPTSTISSHDESSLLNLSPSAQLSRELVETVSPQSPTSSLSSDDGSPPPSLEPSTPTKDDHTAPTDPASAQLTQELEDFLLRSDRHQEIRDVEQEEAEKARQAQAAEEARQAEVEEERKKAEDEARKKIEEDESCKKSGRRRLPANRVLEPLTAEWDTKLRDTLAKRPNEVVARTSAGNELDRRDIGKVLPQPGTADDPSGWVNDNVITGYLDSVVDYGLQARGHKRGETPKLHAFNTAFYNNITEKGVESVKRWSRRPKISGKDLLKVEHVFIPVNVGGAHWTLLVVSPVWKRIEYFDSLHGSSVAAIRNAKAWIKMELGDAWNEREWEVVEDPGLAGRGKGPRQSNSSDCGIFTITTAKMITLGVDPMAITASDMPLQRKRVVVELVNGGFHGDFEPSIVF</sequence>
<feature type="region of interest" description="Disordered" evidence="5">
    <location>
        <begin position="235"/>
        <end position="269"/>
    </location>
</feature>
<feature type="compositionally biased region" description="Polar residues" evidence="5">
    <location>
        <begin position="178"/>
        <end position="191"/>
    </location>
</feature>
<dbReference type="PANTHER" id="PTHR12606">
    <property type="entry name" value="SENTRIN/SUMO-SPECIFIC PROTEASE"/>
    <property type="match status" value="1"/>
</dbReference>
<evidence type="ECO:0000256" key="1">
    <source>
        <dbReference type="ARBA" id="ARBA00005234"/>
    </source>
</evidence>
<evidence type="ECO:0000259" key="6">
    <source>
        <dbReference type="PROSITE" id="PS50600"/>
    </source>
</evidence>
<keyword evidence="3" id="KW-0378">Hydrolase</keyword>
<keyword evidence="4" id="KW-0788">Thiol protease</keyword>
<evidence type="ECO:0000313" key="8">
    <source>
        <dbReference type="Proteomes" id="UP001166286"/>
    </source>
</evidence>
<feature type="compositionally biased region" description="Polar residues" evidence="5">
    <location>
        <begin position="144"/>
        <end position="159"/>
    </location>
</feature>
<dbReference type="AlphaFoldDB" id="A0AA39QZS7"/>
<feature type="region of interest" description="Disordered" evidence="5">
    <location>
        <begin position="638"/>
        <end position="680"/>
    </location>
</feature>
<feature type="domain" description="Ubiquitin-like protease family profile" evidence="6">
    <location>
        <begin position="792"/>
        <end position="976"/>
    </location>
</feature>
<evidence type="ECO:0000313" key="7">
    <source>
        <dbReference type="EMBL" id="KAK0512302.1"/>
    </source>
</evidence>
<feature type="region of interest" description="Disordered" evidence="5">
    <location>
        <begin position="580"/>
        <end position="599"/>
    </location>
</feature>
<comment type="caution">
    <text evidence="7">The sequence shown here is derived from an EMBL/GenBank/DDBJ whole genome shotgun (WGS) entry which is preliminary data.</text>
</comment>
<dbReference type="PROSITE" id="PS50600">
    <property type="entry name" value="ULP_PROTEASE"/>
    <property type="match status" value="1"/>
</dbReference>
<dbReference type="Pfam" id="PF02902">
    <property type="entry name" value="Peptidase_C48"/>
    <property type="match status" value="1"/>
</dbReference>
<dbReference type="SUPFAM" id="SSF54001">
    <property type="entry name" value="Cysteine proteinases"/>
    <property type="match status" value="1"/>
</dbReference>
<feature type="region of interest" description="Disordered" evidence="5">
    <location>
        <begin position="1"/>
        <end position="41"/>
    </location>
</feature>
<feature type="region of interest" description="Disordered" evidence="5">
    <location>
        <begin position="114"/>
        <end position="191"/>
    </location>
</feature>
<dbReference type="Proteomes" id="UP001166286">
    <property type="component" value="Unassembled WGS sequence"/>
</dbReference>
<feature type="region of interest" description="Disordered" evidence="5">
    <location>
        <begin position="289"/>
        <end position="358"/>
    </location>
</feature>
<keyword evidence="2" id="KW-0645">Protease</keyword>
<evidence type="ECO:0000256" key="5">
    <source>
        <dbReference type="SAM" id="MobiDB-lite"/>
    </source>
</evidence>
<evidence type="ECO:0000256" key="4">
    <source>
        <dbReference type="ARBA" id="ARBA00022807"/>
    </source>
</evidence>
<dbReference type="GO" id="GO:0016929">
    <property type="term" value="F:deSUMOylase activity"/>
    <property type="evidence" value="ECO:0007669"/>
    <property type="project" value="TreeGrafter"/>
</dbReference>
<dbReference type="EMBL" id="JAFEKC020000011">
    <property type="protein sequence ID" value="KAK0512302.1"/>
    <property type="molecule type" value="Genomic_DNA"/>
</dbReference>
<feature type="compositionally biased region" description="Low complexity" evidence="5">
    <location>
        <begin position="645"/>
        <end position="658"/>
    </location>
</feature>
<accession>A0AA39QZS7</accession>
<comment type="similarity">
    <text evidence="1">Belongs to the peptidase C48 family.</text>
</comment>
<evidence type="ECO:0000256" key="3">
    <source>
        <dbReference type="ARBA" id="ARBA00022801"/>
    </source>
</evidence>
<feature type="compositionally biased region" description="Basic and acidic residues" evidence="5">
    <location>
        <begin position="289"/>
        <end position="299"/>
    </location>
</feature>
<gene>
    <name evidence="7" type="ORF">JMJ35_005430</name>
</gene>
<feature type="compositionally biased region" description="Pro residues" evidence="5">
    <location>
        <begin position="1"/>
        <end position="12"/>
    </location>
</feature>
<feature type="region of interest" description="Disordered" evidence="5">
    <location>
        <begin position="705"/>
        <end position="753"/>
    </location>
</feature>
<feature type="compositionally biased region" description="Basic and acidic residues" evidence="5">
    <location>
        <begin position="705"/>
        <end position="749"/>
    </location>
</feature>
<dbReference type="GO" id="GO:0016926">
    <property type="term" value="P:protein desumoylation"/>
    <property type="evidence" value="ECO:0007669"/>
    <property type="project" value="TreeGrafter"/>
</dbReference>
<proteinExistence type="inferred from homology"/>
<keyword evidence="8" id="KW-1185">Reference proteome</keyword>
<dbReference type="InterPro" id="IPR003653">
    <property type="entry name" value="Peptidase_C48_C"/>
</dbReference>
<evidence type="ECO:0000256" key="2">
    <source>
        <dbReference type="ARBA" id="ARBA00022670"/>
    </source>
</evidence>
<dbReference type="Gene3D" id="3.40.395.10">
    <property type="entry name" value="Adenoviral Proteinase, Chain A"/>
    <property type="match status" value="1"/>
</dbReference>
<dbReference type="InterPro" id="IPR038765">
    <property type="entry name" value="Papain-like_cys_pep_sf"/>
</dbReference>
<feature type="compositionally biased region" description="Polar residues" evidence="5">
    <location>
        <begin position="235"/>
        <end position="246"/>
    </location>
</feature>
<dbReference type="PANTHER" id="PTHR12606:SF141">
    <property type="entry name" value="GH15225P-RELATED"/>
    <property type="match status" value="1"/>
</dbReference>
<protein>
    <recommendedName>
        <fullName evidence="6">Ubiquitin-like protease family profile domain-containing protein</fullName>
    </recommendedName>
</protein>
<name>A0AA39QZS7_9LECA</name>
<dbReference type="GO" id="GO:0006508">
    <property type="term" value="P:proteolysis"/>
    <property type="evidence" value="ECO:0007669"/>
    <property type="project" value="UniProtKB-KW"/>
</dbReference>
<reference evidence="7" key="1">
    <citation type="submission" date="2023-03" db="EMBL/GenBank/DDBJ databases">
        <title>Complete genome of Cladonia borealis.</title>
        <authorList>
            <person name="Park H."/>
        </authorList>
    </citation>
    <scope>NUCLEOTIDE SEQUENCE</scope>
    <source>
        <strain evidence="7">ANT050790</strain>
    </source>
</reference>
<dbReference type="GO" id="GO:0005634">
    <property type="term" value="C:nucleus"/>
    <property type="evidence" value="ECO:0007669"/>
    <property type="project" value="TreeGrafter"/>
</dbReference>